<dbReference type="EMBL" id="BRLB01000007">
    <property type="protein sequence ID" value="GKX30016.1"/>
    <property type="molecule type" value="Genomic_DNA"/>
</dbReference>
<proteinExistence type="inferred from homology"/>
<sequence>MNCDKVLDIISLYIDEQLSTKEKKAFEEHIASCNKCKEELDFMQNIINDVNDLNEDKELPKDFHKNLMVKIDNTNAAKKKIENKITKLNKFKKYYTAVAAAFVVVVIFGLIRMNNTDMYTSDGLHFDKQSVVEESTENDKKPLENVKDNPKTFSVTDKSVSTDNDTDVNEREQNQSIKGNKELPQTTKTVPRSIEPSNENSESVNIEFNENNEDNIKAENQQILSMDGKEKNGETKIVKTDKDESNNDTVDEISNAENANNSKSDDYGNNQNESNKKTGVNWYVSSIIVISLIIVLFLPLLIIKNIKNKLNR</sequence>
<dbReference type="RefSeq" id="WP_281815852.1">
    <property type="nucleotide sequence ID" value="NZ_BRLB01000007.1"/>
</dbReference>
<comment type="similarity">
    <text evidence="1">Belongs to the zinc-associated anti-sigma factor (ZAS) superfamily. Anti-sigma-W factor family.</text>
</comment>
<protein>
    <recommendedName>
        <fullName evidence="2">Anti-sigma-W factor RsiW</fullName>
    </recommendedName>
</protein>
<dbReference type="Proteomes" id="UP001144256">
    <property type="component" value="Unassembled WGS sequence"/>
</dbReference>
<feature type="region of interest" description="Disordered" evidence="3">
    <location>
        <begin position="134"/>
        <end position="276"/>
    </location>
</feature>
<evidence type="ECO:0000256" key="4">
    <source>
        <dbReference type="SAM" id="Phobius"/>
    </source>
</evidence>
<reference evidence="6" key="1">
    <citation type="submission" date="2022-06" db="EMBL/GenBank/DDBJ databases">
        <title>Vallitalea longa sp. nov., an anaerobic bacterium isolated from marine sediment.</title>
        <authorList>
            <person name="Hirano S."/>
            <person name="Terahara T."/>
            <person name="Mori K."/>
            <person name="Hamada M."/>
            <person name="Matsumoto R."/>
            <person name="Kobayashi T."/>
        </authorList>
    </citation>
    <scope>NUCLEOTIDE SEQUENCE</scope>
    <source>
        <strain evidence="6">SH18-1</strain>
    </source>
</reference>
<feature type="compositionally biased region" description="Polar residues" evidence="3">
    <location>
        <begin position="151"/>
        <end position="163"/>
    </location>
</feature>
<evidence type="ECO:0000313" key="7">
    <source>
        <dbReference type="Proteomes" id="UP001144256"/>
    </source>
</evidence>
<evidence type="ECO:0000313" key="6">
    <source>
        <dbReference type="EMBL" id="GKX30016.1"/>
    </source>
</evidence>
<feature type="domain" description="Putative zinc-finger" evidence="5">
    <location>
        <begin position="3"/>
        <end position="36"/>
    </location>
</feature>
<feature type="compositionally biased region" description="Polar residues" evidence="3">
    <location>
        <begin position="174"/>
        <end position="204"/>
    </location>
</feature>
<accession>A0A9W6DEC2</accession>
<keyword evidence="4" id="KW-0472">Membrane</keyword>
<dbReference type="InterPro" id="IPR027383">
    <property type="entry name" value="Znf_put"/>
</dbReference>
<keyword evidence="4" id="KW-1133">Transmembrane helix</keyword>
<feature type="compositionally biased region" description="Basic and acidic residues" evidence="3">
    <location>
        <begin position="227"/>
        <end position="245"/>
    </location>
</feature>
<name>A0A9W6DEC2_9FIRM</name>
<feature type="transmembrane region" description="Helical" evidence="4">
    <location>
        <begin position="282"/>
        <end position="303"/>
    </location>
</feature>
<feature type="compositionally biased region" description="Polar residues" evidence="3">
    <location>
        <begin position="255"/>
        <end position="273"/>
    </location>
</feature>
<dbReference type="InterPro" id="IPR041916">
    <property type="entry name" value="Anti_sigma_zinc_sf"/>
</dbReference>
<evidence type="ECO:0000256" key="2">
    <source>
        <dbReference type="ARBA" id="ARBA00024438"/>
    </source>
</evidence>
<dbReference type="Pfam" id="PF13490">
    <property type="entry name" value="zf-HC2"/>
    <property type="match status" value="1"/>
</dbReference>
<organism evidence="6 7">
    <name type="scientific">Vallitalea longa</name>
    <dbReference type="NCBI Taxonomy" id="2936439"/>
    <lineage>
        <taxon>Bacteria</taxon>
        <taxon>Bacillati</taxon>
        <taxon>Bacillota</taxon>
        <taxon>Clostridia</taxon>
        <taxon>Lachnospirales</taxon>
        <taxon>Vallitaleaceae</taxon>
        <taxon>Vallitalea</taxon>
    </lineage>
</organism>
<dbReference type="AlphaFoldDB" id="A0A9W6DEC2"/>
<keyword evidence="7" id="KW-1185">Reference proteome</keyword>
<dbReference type="Gene3D" id="1.10.10.1320">
    <property type="entry name" value="Anti-sigma factor, zinc-finger domain"/>
    <property type="match status" value="1"/>
</dbReference>
<evidence type="ECO:0000256" key="1">
    <source>
        <dbReference type="ARBA" id="ARBA00024353"/>
    </source>
</evidence>
<gene>
    <name evidence="6" type="ORF">SH1V18_24960</name>
</gene>
<evidence type="ECO:0000256" key="3">
    <source>
        <dbReference type="SAM" id="MobiDB-lite"/>
    </source>
</evidence>
<keyword evidence="4" id="KW-0812">Transmembrane</keyword>
<evidence type="ECO:0000259" key="5">
    <source>
        <dbReference type="Pfam" id="PF13490"/>
    </source>
</evidence>
<feature type="transmembrane region" description="Helical" evidence="4">
    <location>
        <begin position="94"/>
        <end position="111"/>
    </location>
</feature>
<feature type="compositionally biased region" description="Basic and acidic residues" evidence="3">
    <location>
        <begin position="134"/>
        <end position="150"/>
    </location>
</feature>
<comment type="caution">
    <text evidence="6">The sequence shown here is derived from an EMBL/GenBank/DDBJ whole genome shotgun (WGS) entry which is preliminary data.</text>
</comment>